<evidence type="ECO:0000256" key="6">
    <source>
        <dbReference type="ARBA" id="ARBA00022729"/>
    </source>
</evidence>
<proteinExistence type="inferred from homology"/>
<reference evidence="11 12" key="1">
    <citation type="submission" date="2016-09" db="EMBL/GenBank/DDBJ databases">
        <authorList>
            <person name="Capua I."/>
            <person name="De Benedictis P."/>
            <person name="Joannis T."/>
            <person name="Lombin L.H."/>
            <person name="Cattoli G."/>
        </authorList>
    </citation>
    <scope>NUCLEOTIDE SEQUENCE [LARGE SCALE GENOMIC DNA]</scope>
    <source>
        <strain evidence="11 12">ANC 4671</strain>
    </source>
</reference>
<dbReference type="CDD" id="cd16325">
    <property type="entry name" value="LolA"/>
    <property type="match status" value="1"/>
</dbReference>
<evidence type="ECO:0000256" key="3">
    <source>
        <dbReference type="ARBA" id="ARBA00011245"/>
    </source>
</evidence>
<dbReference type="NCBIfam" id="TIGR00547">
    <property type="entry name" value="lolA"/>
    <property type="match status" value="1"/>
</dbReference>
<dbReference type="PANTHER" id="PTHR35869:SF1">
    <property type="entry name" value="OUTER-MEMBRANE LIPOPROTEIN CARRIER PROTEIN"/>
    <property type="match status" value="1"/>
</dbReference>
<evidence type="ECO:0000313" key="11">
    <source>
        <dbReference type="EMBL" id="OEY97989.1"/>
    </source>
</evidence>
<comment type="caution">
    <text evidence="11">The sequence shown here is derived from an EMBL/GenBank/DDBJ whole genome shotgun (WGS) entry which is preliminary data.</text>
</comment>
<evidence type="ECO:0000256" key="8">
    <source>
        <dbReference type="ARBA" id="ARBA00022927"/>
    </source>
</evidence>
<evidence type="ECO:0000256" key="2">
    <source>
        <dbReference type="ARBA" id="ARBA00007615"/>
    </source>
</evidence>
<keyword evidence="9 10" id="KW-0143">Chaperone</keyword>
<dbReference type="GO" id="GO:0042953">
    <property type="term" value="P:lipoprotein transport"/>
    <property type="evidence" value="ECO:0007669"/>
    <property type="project" value="InterPro"/>
</dbReference>
<dbReference type="EMBL" id="MKKK01000001">
    <property type="protein sequence ID" value="OEY97989.1"/>
    <property type="molecule type" value="Genomic_DNA"/>
</dbReference>
<dbReference type="GO" id="GO:0044874">
    <property type="term" value="P:lipoprotein localization to outer membrane"/>
    <property type="evidence" value="ECO:0007669"/>
    <property type="project" value="UniProtKB-UniRule"/>
</dbReference>
<protein>
    <recommendedName>
        <fullName evidence="4 10">Outer-membrane lipoprotein carrier protein</fullName>
    </recommendedName>
</protein>
<dbReference type="STRING" id="1262585.BJI46_00200"/>
<evidence type="ECO:0000256" key="10">
    <source>
        <dbReference type="HAMAP-Rule" id="MF_00240"/>
    </source>
</evidence>
<keyword evidence="11" id="KW-0449">Lipoprotein</keyword>
<dbReference type="Pfam" id="PF03548">
    <property type="entry name" value="LolA"/>
    <property type="match status" value="1"/>
</dbReference>
<dbReference type="InterPro" id="IPR018323">
    <property type="entry name" value="OM_lipoprot_carrier_LolA_Pbac"/>
</dbReference>
<sequence precursor="true">MNILQKTACTLSISVCTLTPVIMAQTANAAPATAQQATNNLVKQLSGIQSLSANFTQTTKLTSGKKQTNKPAPQHMNQTFTGTMKVARPGKFYWETLRPAKQTIVTTGKTVWIYDPDLQQAVKQSLDEQIANTPALLLSGNAQQIMQAYHISQPDAKKTYYSLTPKNREGAFNRLLISFGANNAPTTMILEDSMGQTTQVNFSNVKVNPTLNQSIFNFTPPKGTDIIEQ</sequence>
<name>A0A1E7RF14_9GAMM</name>
<keyword evidence="8 10" id="KW-0653">Protein transport</keyword>
<dbReference type="SUPFAM" id="SSF89392">
    <property type="entry name" value="Prokaryotic lipoproteins and lipoprotein localization factors"/>
    <property type="match status" value="1"/>
</dbReference>
<accession>A0A1E7RF14</accession>
<dbReference type="Gene3D" id="2.50.20.10">
    <property type="entry name" value="Lipoprotein localisation LolA/LolB/LppX"/>
    <property type="match status" value="1"/>
</dbReference>
<keyword evidence="7 10" id="KW-0574">Periplasm</keyword>
<evidence type="ECO:0000256" key="4">
    <source>
        <dbReference type="ARBA" id="ARBA00014035"/>
    </source>
</evidence>
<keyword evidence="12" id="KW-1185">Reference proteome</keyword>
<comment type="similarity">
    <text evidence="2 10">Belongs to the LolA family.</text>
</comment>
<evidence type="ECO:0000256" key="5">
    <source>
        <dbReference type="ARBA" id="ARBA00022448"/>
    </source>
</evidence>
<dbReference type="InterPro" id="IPR004564">
    <property type="entry name" value="OM_lipoprot_carrier_LolA-like"/>
</dbReference>
<dbReference type="PANTHER" id="PTHR35869">
    <property type="entry name" value="OUTER-MEMBRANE LIPOPROTEIN CARRIER PROTEIN"/>
    <property type="match status" value="1"/>
</dbReference>
<dbReference type="Proteomes" id="UP000185895">
    <property type="component" value="Unassembled WGS sequence"/>
</dbReference>
<gene>
    <name evidence="10" type="primary">lolA</name>
    <name evidence="11" type="ORF">BJI46_00200</name>
</gene>
<dbReference type="InterPro" id="IPR029046">
    <property type="entry name" value="LolA/LolB/LppX"/>
</dbReference>
<feature type="signal peptide" evidence="10">
    <location>
        <begin position="1"/>
        <end position="29"/>
    </location>
</feature>
<dbReference type="OrthoDB" id="9787361at2"/>
<dbReference type="HAMAP" id="MF_00240">
    <property type="entry name" value="LolA"/>
    <property type="match status" value="1"/>
</dbReference>
<dbReference type="GO" id="GO:0042597">
    <property type="term" value="C:periplasmic space"/>
    <property type="evidence" value="ECO:0007669"/>
    <property type="project" value="UniProtKB-SubCell"/>
</dbReference>
<comment type="subcellular location">
    <subcellularLocation>
        <location evidence="1 10">Periplasm</location>
    </subcellularLocation>
</comment>
<comment type="subunit">
    <text evidence="3 10">Monomer.</text>
</comment>
<feature type="chain" id="PRO_5043059152" description="Outer-membrane lipoprotein carrier protein" evidence="10">
    <location>
        <begin position="30"/>
        <end position="229"/>
    </location>
</feature>
<keyword evidence="5 10" id="KW-0813">Transport</keyword>
<evidence type="ECO:0000256" key="9">
    <source>
        <dbReference type="ARBA" id="ARBA00023186"/>
    </source>
</evidence>
<keyword evidence="6 10" id="KW-0732">Signal</keyword>
<dbReference type="AlphaFoldDB" id="A0A1E7RF14"/>
<comment type="function">
    <text evidence="10">Participates in the translocation of lipoproteins from the inner membrane to the outer membrane. Only forms a complex with a lipoprotein if the residue after the N-terminal Cys is not an aspartate (The Asp acts as a targeting signal to indicate that the lipoprotein should stay in the inner membrane).</text>
</comment>
<dbReference type="RefSeq" id="WP_070068371.1">
    <property type="nucleotide sequence ID" value="NZ_MKKK01000001.1"/>
</dbReference>
<evidence type="ECO:0000256" key="7">
    <source>
        <dbReference type="ARBA" id="ARBA00022764"/>
    </source>
</evidence>
<evidence type="ECO:0000313" key="12">
    <source>
        <dbReference type="Proteomes" id="UP000185895"/>
    </source>
</evidence>
<evidence type="ECO:0000256" key="1">
    <source>
        <dbReference type="ARBA" id="ARBA00004418"/>
    </source>
</evidence>
<organism evidence="11 12">
    <name type="scientific">Acinetobacter qingfengensis</name>
    <dbReference type="NCBI Taxonomy" id="1262585"/>
    <lineage>
        <taxon>Bacteria</taxon>
        <taxon>Pseudomonadati</taxon>
        <taxon>Pseudomonadota</taxon>
        <taxon>Gammaproteobacteria</taxon>
        <taxon>Moraxellales</taxon>
        <taxon>Moraxellaceae</taxon>
        <taxon>Acinetobacter</taxon>
    </lineage>
</organism>